<reference evidence="3" key="1">
    <citation type="journal article" date="2018" name="Nat. Microbiol.">
        <title>Leveraging single-cell genomics to expand the fungal tree of life.</title>
        <authorList>
            <person name="Ahrendt S.R."/>
            <person name="Quandt C.A."/>
            <person name="Ciobanu D."/>
            <person name="Clum A."/>
            <person name="Salamov A."/>
            <person name="Andreopoulos B."/>
            <person name="Cheng J.F."/>
            <person name="Woyke T."/>
            <person name="Pelin A."/>
            <person name="Henrissat B."/>
            <person name="Reynolds N.K."/>
            <person name="Benny G.L."/>
            <person name="Smith M.E."/>
            <person name="James T.Y."/>
            <person name="Grigoriev I.V."/>
        </authorList>
    </citation>
    <scope>NUCLEOTIDE SEQUENCE [LARGE SCALE GENOMIC DNA]</scope>
    <source>
        <strain evidence="3">ATCC 52028</strain>
    </source>
</reference>
<feature type="non-terminal residue" evidence="2">
    <location>
        <position position="426"/>
    </location>
</feature>
<proteinExistence type="predicted"/>
<accession>A0A4P9WY68</accession>
<protein>
    <submittedName>
        <fullName evidence="2">Uncharacterized protein</fullName>
    </submittedName>
</protein>
<sequence>MAASLTSALARHAKLAEPQSARVAQQTRLVAVLRARSESAASGLAAKQAELLQRQRHHERQQLRALWFEETERLAAVAQPLERAVRTLCETWATAGAASPLDEDDPDLVGLSLAVGEAPHALTVINQLYEGRIDVLRQKALFDASRVDEEAAELSSEVLGLRQIISDADMNNVYNPLIWSHPRTDDGDAVLPPTYFLDVPCSDPDLVATTHTTYAAIWNLYEETMTRSTHVGDLLRHVDPVYTQALATAASAPAVKRAQLTTAYTALVVPDPAARAAQADLAAELRAHARRRQRLRHAASAALAGVVSDALTRYIAADTRTRDAHDRSLTDAERRARADAVRASLAAWHDARQQAARDHAARHAALAAQQAADTAARREAETAQRHAQRDAVAAWQAERTAEAQARGAQAAAEAARAQSAARTALV</sequence>
<feature type="region of interest" description="Disordered" evidence="1">
    <location>
        <begin position="352"/>
        <end position="398"/>
    </location>
</feature>
<name>A0A4P9WY68_9FUNG</name>
<dbReference type="AlphaFoldDB" id="A0A4P9WY68"/>
<dbReference type="Proteomes" id="UP000274922">
    <property type="component" value="Unassembled WGS sequence"/>
</dbReference>
<evidence type="ECO:0000256" key="1">
    <source>
        <dbReference type="SAM" id="MobiDB-lite"/>
    </source>
</evidence>
<keyword evidence="3" id="KW-1185">Reference proteome</keyword>
<feature type="compositionally biased region" description="Basic and acidic residues" evidence="1">
    <location>
        <begin position="375"/>
        <end position="389"/>
    </location>
</feature>
<dbReference type="EMBL" id="ML014464">
    <property type="protein sequence ID" value="RKO98374.1"/>
    <property type="molecule type" value="Genomic_DNA"/>
</dbReference>
<evidence type="ECO:0000313" key="2">
    <source>
        <dbReference type="EMBL" id="RKO98374.1"/>
    </source>
</evidence>
<feature type="compositionally biased region" description="Basic and acidic residues" evidence="1">
    <location>
        <begin position="352"/>
        <end position="361"/>
    </location>
</feature>
<organism evidence="2 3">
    <name type="scientific">Caulochytrium protostelioides</name>
    <dbReference type="NCBI Taxonomy" id="1555241"/>
    <lineage>
        <taxon>Eukaryota</taxon>
        <taxon>Fungi</taxon>
        <taxon>Fungi incertae sedis</taxon>
        <taxon>Chytridiomycota</taxon>
        <taxon>Chytridiomycota incertae sedis</taxon>
        <taxon>Chytridiomycetes</taxon>
        <taxon>Caulochytriales</taxon>
        <taxon>Caulochytriaceae</taxon>
        <taxon>Caulochytrium</taxon>
    </lineage>
</organism>
<gene>
    <name evidence="2" type="ORF">CXG81DRAFT_21386</name>
</gene>
<evidence type="ECO:0000313" key="3">
    <source>
        <dbReference type="Proteomes" id="UP000274922"/>
    </source>
</evidence>
<feature type="compositionally biased region" description="Low complexity" evidence="1">
    <location>
        <begin position="363"/>
        <end position="374"/>
    </location>
</feature>